<dbReference type="AlphaFoldDB" id="A0A846H9T0"/>
<organism evidence="1 2">
    <name type="scientific">Hassallia byssoidea VB512170</name>
    <dbReference type="NCBI Taxonomy" id="1304833"/>
    <lineage>
        <taxon>Bacteria</taxon>
        <taxon>Bacillati</taxon>
        <taxon>Cyanobacteriota</taxon>
        <taxon>Cyanophyceae</taxon>
        <taxon>Nostocales</taxon>
        <taxon>Tolypothrichaceae</taxon>
        <taxon>Hassallia</taxon>
    </lineage>
</organism>
<dbReference type="RefSeq" id="WP_039748446.1">
    <property type="nucleotide sequence ID" value="NZ_JTCM02000027.1"/>
</dbReference>
<reference evidence="1 2" key="1">
    <citation type="journal article" date="2015" name="Genome Announc.">
        <title>Draft Genome Sequence of Cyanobacterium Hassallia byssoidea Strain VB512170, Isolated from Monuments in India.</title>
        <authorList>
            <person name="Singh D."/>
            <person name="Chandrababunaidu M.M."/>
            <person name="Panda A."/>
            <person name="Sen D."/>
            <person name="Bhattacharyya S."/>
            <person name="Adhikary S.P."/>
            <person name="Tripathy S."/>
        </authorList>
    </citation>
    <scope>NUCLEOTIDE SEQUENCE [LARGE SCALE GENOMIC DNA]</scope>
    <source>
        <strain evidence="1 2">VB512170</strain>
    </source>
</reference>
<name>A0A846H9T0_9CYAN</name>
<dbReference type="EMBL" id="JTCM02000027">
    <property type="protein sequence ID" value="NEU73698.1"/>
    <property type="molecule type" value="Genomic_DNA"/>
</dbReference>
<proteinExistence type="predicted"/>
<sequence length="137" mass="15845">MPKSNYFVEKNEIASLGASLRRIEQKILKQSKEGDISRVWFQGEEPYFDVFFELKNDEIAWFQFTLRGRSLSWDSKTPGWQTGTTNELKIDDVSFYAASKTIENDTKLDSEFINLVQSILETRAEETVFAKALALFN</sequence>
<evidence type="ECO:0000313" key="2">
    <source>
        <dbReference type="Proteomes" id="UP000031549"/>
    </source>
</evidence>
<accession>A0A846H9T0</accession>
<dbReference type="Proteomes" id="UP000031549">
    <property type="component" value="Unassembled WGS sequence"/>
</dbReference>
<evidence type="ECO:0000313" key="1">
    <source>
        <dbReference type="EMBL" id="NEU73698.1"/>
    </source>
</evidence>
<comment type="caution">
    <text evidence="1">The sequence shown here is derived from an EMBL/GenBank/DDBJ whole genome shotgun (WGS) entry which is preliminary data.</text>
</comment>
<gene>
    <name evidence="1" type="ORF">PI95_014300</name>
</gene>
<protein>
    <submittedName>
        <fullName evidence="1">Uncharacterized protein</fullName>
    </submittedName>
</protein>
<keyword evidence="2" id="KW-1185">Reference proteome</keyword>